<name>A0A3M7SZY5_BRAPC</name>
<dbReference type="AlphaFoldDB" id="A0A3M7SZY5"/>
<evidence type="ECO:0000313" key="2">
    <source>
        <dbReference type="Proteomes" id="UP000276133"/>
    </source>
</evidence>
<dbReference type="EMBL" id="REGN01000509">
    <property type="protein sequence ID" value="RNA41373.1"/>
    <property type="molecule type" value="Genomic_DNA"/>
</dbReference>
<sequence length="109" mass="12743">MFSIEPFNSISEMLSLSGIQRTESTKRNRAKLKSTNRVIKKWNSLSNIGIGASTVNQFKNRQMEASRWTWEPLCNEAILPQRPPEQQRRLQSKCPRQPTSTYFIWPLFV</sequence>
<proteinExistence type="predicted"/>
<accession>A0A3M7SZY5</accession>
<evidence type="ECO:0000313" key="1">
    <source>
        <dbReference type="EMBL" id="RNA41373.1"/>
    </source>
</evidence>
<protein>
    <submittedName>
        <fullName evidence="1">Uncharacterized protein</fullName>
    </submittedName>
</protein>
<dbReference type="Proteomes" id="UP000276133">
    <property type="component" value="Unassembled WGS sequence"/>
</dbReference>
<organism evidence="1 2">
    <name type="scientific">Brachionus plicatilis</name>
    <name type="common">Marine rotifer</name>
    <name type="synonym">Brachionus muelleri</name>
    <dbReference type="NCBI Taxonomy" id="10195"/>
    <lineage>
        <taxon>Eukaryota</taxon>
        <taxon>Metazoa</taxon>
        <taxon>Spiralia</taxon>
        <taxon>Gnathifera</taxon>
        <taxon>Rotifera</taxon>
        <taxon>Eurotatoria</taxon>
        <taxon>Monogononta</taxon>
        <taxon>Pseudotrocha</taxon>
        <taxon>Ploima</taxon>
        <taxon>Brachionidae</taxon>
        <taxon>Brachionus</taxon>
    </lineage>
</organism>
<reference evidence="1 2" key="1">
    <citation type="journal article" date="2018" name="Sci. Rep.">
        <title>Genomic signatures of local adaptation to the degree of environmental predictability in rotifers.</title>
        <authorList>
            <person name="Franch-Gras L."/>
            <person name="Hahn C."/>
            <person name="Garcia-Roger E.M."/>
            <person name="Carmona M.J."/>
            <person name="Serra M."/>
            <person name="Gomez A."/>
        </authorList>
    </citation>
    <scope>NUCLEOTIDE SEQUENCE [LARGE SCALE GENOMIC DNA]</scope>
    <source>
        <strain evidence="1">HYR1</strain>
    </source>
</reference>
<comment type="caution">
    <text evidence="1">The sequence shown here is derived from an EMBL/GenBank/DDBJ whole genome shotgun (WGS) entry which is preliminary data.</text>
</comment>
<keyword evidence="2" id="KW-1185">Reference proteome</keyword>
<gene>
    <name evidence="1" type="ORF">BpHYR1_026042</name>
</gene>